<keyword evidence="2" id="KW-0378">Hydrolase</keyword>
<dbReference type="Pfam" id="PF13976">
    <property type="entry name" value="gag_pre-integrs"/>
    <property type="match status" value="1"/>
</dbReference>
<dbReference type="InterPro" id="IPR025724">
    <property type="entry name" value="GAG-pre-integrase_dom"/>
</dbReference>
<dbReference type="InterPro" id="IPR039537">
    <property type="entry name" value="Retrotran_Ty1/copia-like"/>
</dbReference>
<accession>A0A2I0AYN6</accession>
<dbReference type="EC" id="3.1.13.-" evidence="2"/>
<dbReference type="InterPro" id="IPR012337">
    <property type="entry name" value="RNaseH-like_sf"/>
</dbReference>
<dbReference type="GO" id="GO:0016787">
    <property type="term" value="F:hydrolase activity"/>
    <property type="evidence" value="ECO:0007669"/>
    <property type="project" value="UniProtKB-KW"/>
</dbReference>
<dbReference type="Pfam" id="PF00665">
    <property type="entry name" value="rve"/>
    <property type="match status" value="1"/>
</dbReference>
<organism evidence="2 3">
    <name type="scientific">Apostasia shenzhenica</name>
    <dbReference type="NCBI Taxonomy" id="1088818"/>
    <lineage>
        <taxon>Eukaryota</taxon>
        <taxon>Viridiplantae</taxon>
        <taxon>Streptophyta</taxon>
        <taxon>Embryophyta</taxon>
        <taxon>Tracheophyta</taxon>
        <taxon>Spermatophyta</taxon>
        <taxon>Magnoliopsida</taxon>
        <taxon>Liliopsida</taxon>
        <taxon>Asparagales</taxon>
        <taxon>Orchidaceae</taxon>
        <taxon>Apostasioideae</taxon>
        <taxon>Apostasia</taxon>
    </lineage>
</organism>
<dbReference type="SUPFAM" id="SSF53098">
    <property type="entry name" value="Ribonuclease H-like"/>
    <property type="match status" value="1"/>
</dbReference>
<dbReference type="GO" id="GO:0003676">
    <property type="term" value="F:nucleic acid binding"/>
    <property type="evidence" value="ECO:0007669"/>
    <property type="project" value="InterPro"/>
</dbReference>
<dbReference type="AlphaFoldDB" id="A0A2I0AYN6"/>
<name>A0A2I0AYN6_9ASPA</name>
<dbReference type="Proteomes" id="UP000236161">
    <property type="component" value="Unassembled WGS sequence"/>
</dbReference>
<protein>
    <submittedName>
        <fullName evidence="2">Retrovirus-related Pol polyprotein from transposon TNT 1-94</fullName>
        <ecNumber evidence="2">3.1.13.-</ecNumber>
    </submittedName>
</protein>
<gene>
    <name evidence="2" type="ORF">AXF42_Ash006294</name>
</gene>
<dbReference type="Gene3D" id="3.30.420.10">
    <property type="entry name" value="Ribonuclease H-like superfamily/Ribonuclease H"/>
    <property type="match status" value="1"/>
</dbReference>
<sequence length="156" mass="18237">MTHSNMKLLSKLSKYDHIDGLPKVKYEKNKLCDACQEGKQTRCSHKAKELVSSSQPLELIHLDLLDSHGVVSIGGSRYVLVIIDDYSRFSWILFLGHKNNTLERFIIFCKRNKNEKSVKVNRIRSDHDGEFDNFNFQNFCKANEYLHEFFNPRTPQ</sequence>
<dbReference type="PANTHER" id="PTHR42648:SF21">
    <property type="entry name" value="CYSTEINE-RICH RLK (RECEPTOR-LIKE PROTEIN KINASE) 8"/>
    <property type="match status" value="1"/>
</dbReference>
<dbReference type="PROSITE" id="PS50994">
    <property type="entry name" value="INTEGRASE"/>
    <property type="match status" value="1"/>
</dbReference>
<dbReference type="InterPro" id="IPR036397">
    <property type="entry name" value="RNaseH_sf"/>
</dbReference>
<dbReference type="InterPro" id="IPR001584">
    <property type="entry name" value="Integrase_cat-core"/>
</dbReference>
<evidence type="ECO:0000313" key="3">
    <source>
        <dbReference type="Proteomes" id="UP000236161"/>
    </source>
</evidence>
<evidence type="ECO:0000259" key="1">
    <source>
        <dbReference type="PROSITE" id="PS50994"/>
    </source>
</evidence>
<dbReference type="OrthoDB" id="1751476at2759"/>
<keyword evidence="3" id="KW-1185">Reference proteome</keyword>
<evidence type="ECO:0000313" key="2">
    <source>
        <dbReference type="EMBL" id="PKA60660.1"/>
    </source>
</evidence>
<reference evidence="2 3" key="1">
    <citation type="journal article" date="2017" name="Nature">
        <title>The Apostasia genome and the evolution of orchids.</title>
        <authorList>
            <person name="Zhang G.Q."/>
            <person name="Liu K.W."/>
            <person name="Li Z."/>
            <person name="Lohaus R."/>
            <person name="Hsiao Y.Y."/>
            <person name="Niu S.C."/>
            <person name="Wang J.Y."/>
            <person name="Lin Y.C."/>
            <person name="Xu Q."/>
            <person name="Chen L.J."/>
            <person name="Yoshida K."/>
            <person name="Fujiwara S."/>
            <person name="Wang Z.W."/>
            <person name="Zhang Y.Q."/>
            <person name="Mitsuda N."/>
            <person name="Wang M."/>
            <person name="Liu G.H."/>
            <person name="Pecoraro L."/>
            <person name="Huang H.X."/>
            <person name="Xiao X.J."/>
            <person name="Lin M."/>
            <person name="Wu X.Y."/>
            <person name="Wu W.L."/>
            <person name="Chen Y.Y."/>
            <person name="Chang S.B."/>
            <person name="Sakamoto S."/>
            <person name="Ohme-Takagi M."/>
            <person name="Yagi M."/>
            <person name="Zeng S.J."/>
            <person name="Shen C.Y."/>
            <person name="Yeh C.M."/>
            <person name="Luo Y.B."/>
            <person name="Tsai W.C."/>
            <person name="Van de Peer Y."/>
            <person name="Liu Z.J."/>
        </authorList>
    </citation>
    <scope>NUCLEOTIDE SEQUENCE [LARGE SCALE GENOMIC DNA]</scope>
    <source>
        <strain evidence="3">cv. Shenzhen</strain>
        <tissue evidence="2">Stem</tissue>
    </source>
</reference>
<proteinExistence type="predicted"/>
<dbReference type="STRING" id="1088818.A0A2I0AYN6"/>
<dbReference type="PANTHER" id="PTHR42648">
    <property type="entry name" value="TRANSPOSASE, PUTATIVE-RELATED"/>
    <property type="match status" value="1"/>
</dbReference>
<dbReference type="EMBL" id="KZ451935">
    <property type="protein sequence ID" value="PKA60660.1"/>
    <property type="molecule type" value="Genomic_DNA"/>
</dbReference>
<feature type="domain" description="Integrase catalytic" evidence="1">
    <location>
        <begin position="52"/>
        <end position="156"/>
    </location>
</feature>
<dbReference type="GO" id="GO:0015074">
    <property type="term" value="P:DNA integration"/>
    <property type="evidence" value="ECO:0007669"/>
    <property type="project" value="InterPro"/>
</dbReference>